<evidence type="ECO:0000313" key="5">
    <source>
        <dbReference type="EMBL" id="ODN74833.1"/>
    </source>
</evidence>
<evidence type="ECO:0000256" key="2">
    <source>
        <dbReference type="ARBA" id="ARBA00006727"/>
    </source>
</evidence>
<dbReference type="AlphaFoldDB" id="A0A1E3HER5"/>
<dbReference type="PANTHER" id="PTHR11360">
    <property type="entry name" value="MONOCARBOXYLATE TRANSPORTER"/>
    <property type="match status" value="1"/>
</dbReference>
<keyword evidence="4" id="KW-0812">Transmembrane</keyword>
<feature type="compositionally biased region" description="Basic and acidic residues" evidence="3">
    <location>
        <begin position="19"/>
        <end position="31"/>
    </location>
</feature>
<dbReference type="GeneID" id="30158449"/>
<comment type="caution">
    <text evidence="5">The sequence shown here is derived from an EMBL/GenBank/DDBJ whole genome shotgun (WGS) entry which is preliminary data.</text>
</comment>
<feature type="transmembrane region" description="Helical" evidence="4">
    <location>
        <begin position="149"/>
        <end position="172"/>
    </location>
</feature>
<feature type="transmembrane region" description="Helical" evidence="4">
    <location>
        <begin position="92"/>
        <end position="112"/>
    </location>
</feature>
<evidence type="ECO:0000256" key="1">
    <source>
        <dbReference type="ARBA" id="ARBA00004141"/>
    </source>
</evidence>
<feature type="region of interest" description="Disordered" evidence="3">
    <location>
        <begin position="1"/>
        <end position="43"/>
    </location>
</feature>
<dbReference type="SUPFAM" id="SSF103473">
    <property type="entry name" value="MFS general substrate transporter"/>
    <property type="match status" value="1"/>
</dbReference>
<feature type="compositionally biased region" description="Basic residues" evidence="3">
    <location>
        <begin position="328"/>
        <end position="337"/>
    </location>
</feature>
<proteinExistence type="inferred from homology"/>
<keyword evidence="4" id="KW-1133">Transmembrane helix</keyword>
<keyword evidence="6" id="KW-1185">Reference proteome</keyword>
<name>A0A1E3HER5_9TREE</name>
<evidence type="ECO:0000313" key="6">
    <source>
        <dbReference type="Proteomes" id="UP000094065"/>
    </source>
</evidence>
<dbReference type="GO" id="GO:0016020">
    <property type="term" value="C:membrane"/>
    <property type="evidence" value="ECO:0007669"/>
    <property type="project" value="UniProtKB-SubCell"/>
</dbReference>
<evidence type="ECO:0000256" key="4">
    <source>
        <dbReference type="SAM" id="Phobius"/>
    </source>
</evidence>
<keyword evidence="4" id="KW-0472">Membrane</keyword>
<feature type="transmembrane region" description="Helical" evidence="4">
    <location>
        <begin position="184"/>
        <end position="201"/>
    </location>
</feature>
<dbReference type="InterPro" id="IPR050327">
    <property type="entry name" value="Proton-linked_MCT"/>
</dbReference>
<comment type="subcellular location">
    <subcellularLocation>
        <location evidence="1">Membrane</location>
        <topology evidence="1">Multi-pass membrane protein</topology>
    </subcellularLocation>
</comment>
<evidence type="ECO:0008006" key="7">
    <source>
        <dbReference type="Google" id="ProtNLM"/>
    </source>
</evidence>
<reference evidence="5 6" key="1">
    <citation type="submission" date="2016-06" db="EMBL/GenBank/DDBJ databases">
        <title>Evolution of pathogenesis and genome organization in the Tremellales.</title>
        <authorList>
            <person name="Cuomo C."/>
            <person name="Litvintseva A."/>
            <person name="Heitman J."/>
            <person name="Chen Y."/>
            <person name="Sun S."/>
            <person name="Springer D."/>
            <person name="Dromer F."/>
            <person name="Young S."/>
            <person name="Zeng Q."/>
            <person name="Chapman S."/>
            <person name="Gujja S."/>
            <person name="Saif S."/>
            <person name="Birren B."/>
        </authorList>
    </citation>
    <scope>NUCLEOTIDE SEQUENCE [LARGE SCALE GENOMIC DNA]</scope>
    <source>
        <strain evidence="5 6">CBS 6039</strain>
    </source>
</reference>
<dbReference type="InterPro" id="IPR011701">
    <property type="entry name" value="MFS"/>
</dbReference>
<evidence type="ECO:0000256" key="3">
    <source>
        <dbReference type="SAM" id="MobiDB-lite"/>
    </source>
</evidence>
<dbReference type="InterPro" id="IPR036259">
    <property type="entry name" value="MFS_trans_sf"/>
</dbReference>
<comment type="similarity">
    <text evidence="2">Belongs to the major facilitator superfamily. Monocarboxylate porter (TC 2.A.1.13) family.</text>
</comment>
<sequence length="403" mass="44686">MAESIELGTIPTNASQTDADPRPESSTRDQQDIDEEPAHATSLSPVDGGWRAWLFLVAATWIEVLVWGLPFSVGILHVYWTNTLFPGEGASTLTLAATLQTGLLFVNAGLFGPVIAAYPRWQKLAQAIGLLSASVGLISSAFATRPWHLLVSIGCIYPLCGALYVPCATLLFEWFLERRGLATGIMYAGTGLGGTIVPYIMDGLLKGVGYKAAMCSLGIAYAVLGGVALIFIDRRIPISRYANNSEEPRSSMRQRLNLSFVKRPSFFLGITTILLTSVSSFATTLWLPGMCPVHSSQVAAHESHHDSFRRRPLPHQPLRHSPNLHPERRLHPRHRPPRLPLRPSSHWHSHLNIVHRKRPCMCILVGLWDEWGRDFDRFCRLVWAVGTEFCRTLDGDDCGHRQG</sequence>
<dbReference type="EMBL" id="AWGJ01000011">
    <property type="protein sequence ID" value="ODN74833.1"/>
    <property type="molecule type" value="Genomic_DNA"/>
</dbReference>
<dbReference type="OrthoDB" id="2213137at2759"/>
<dbReference type="RefSeq" id="XP_018990614.1">
    <property type="nucleotide sequence ID" value="XM_019141807.1"/>
</dbReference>
<gene>
    <name evidence="5" type="ORF">L202_07140</name>
</gene>
<organism evidence="5 6">
    <name type="scientific">Cryptococcus amylolentus CBS 6039</name>
    <dbReference type="NCBI Taxonomy" id="1295533"/>
    <lineage>
        <taxon>Eukaryota</taxon>
        <taxon>Fungi</taxon>
        <taxon>Dikarya</taxon>
        <taxon>Basidiomycota</taxon>
        <taxon>Agaricomycotina</taxon>
        <taxon>Tremellomycetes</taxon>
        <taxon>Tremellales</taxon>
        <taxon>Cryptococcaceae</taxon>
        <taxon>Cryptococcus</taxon>
    </lineage>
</organism>
<dbReference type="Proteomes" id="UP000094065">
    <property type="component" value="Unassembled WGS sequence"/>
</dbReference>
<protein>
    <recommendedName>
        <fullName evidence="7">Major facilitator superfamily (MFS) profile domain-containing protein</fullName>
    </recommendedName>
</protein>
<dbReference type="Gene3D" id="1.20.1250.20">
    <property type="entry name" value="MFS general substrate transporter like domains"/>
    <property type="match status" value="1"/>
</dbReference>
<feature type="region of interest" description="Disordered" evidence="3">
    <location>
        <begin position="304"/>
        <end position="341"/>
    </location>
</feature>
<accession>A0A1E3HER5</accession>
<feature type="transmembrane region" description="Helical" evidence="4">
    <location>
        <begin position="52"/>
        <end position="80"/>
    </location>
</feature>
<feature type="transmembrane region" description="Helical" evidence="4">
    <location>
        <begin position="265"/>
        <end position="287"/>
    </location>
</feature>
<dbReference type="GO" id="GO:0022857">
    <property type="term" value="F:transmembrane transporter activity"/>
    <property type="evidence" value="ECO:0007669"/>
    <property type="project" value="InterPro"/>
</dbReference>
<dbReference type="Pfam" id="PF07690">
    <property type="entry name" value="MFS_1"/>
    <property type="match status" value="1"/>
</dbReference>
<dbReference type="PANTHER" id="PTHR11360:SF287">
    <property type="entry name" value="MFS MONOCARBOXYLATE TRANSPORTER"/>
    <property type="match status" value="1"/>
</dbReference>
<feature type="transmembrane region" description="Helical" evidence="4">
    <location>
        <begin position="124"/>
        <end position="143"/>
    </location>
</feature>
<feature type="transmembrane region" description="Helical" evidence="4">
    <location>
        <begin position="207"/>
        <end position="232"/>
    </location>
</feature>